<proteinExistence type="predicted"/>
<sequence>MGESCRPYPTPPTRQAPVSTGGQPYHDARPAAQADRADHHRHAHGSPIQSGYLGGSAGAAGAVATFSTWAEVAHTWDRHRPAYEWRLGKSMFTANRLIIMLAHPTIAIMAARWPRHPAVLLAWR</sequence>
<comment type="caution">
    <text evidence="2">The sequence shown here is derived from an EMBL/GenBank/DDBJ whole genome shotgun (WGS) entry which is preliminary data.</text>
</comment>
<evidence type="ECO:0000313" key="2">
    <source>
        <dbReference type="EMBL" id="GIF77824.1"/>
    </source>
</evidence>
<feature type="region of interest" description="Disordered" evidence="1">
    <location>
        <begin position="1"/>
        <end position="58"/>
    </location>
</feature>
<accession>A0ABQ4D2R1</accession>
<dbReference type="EMBL" id="BONE01000105">
    <property type="protein sequence ID" value="GIF77824.1"/>
    <property type="molecule type" value="Genomic_DNA"/>
</dbReference>
<keyword evidence="3" id="KW-1185">Reference proteome</keyword>
<protein>
    <submittedName>
        <fullName evidence="2">Uncharacterized protein</fullName>
    </submittedName>
</protein>
<name>A0ABQ4D2R1_9ACTN</name>
<organism evidence="2 3">
    <name type="scientific">Asanoa siamensis</name>
    <dbReference type="NCBI Taxonomy" id="926357"/>
    <lineage>
        <taxon>Bacteria</taxon>
        <taxon>Bacillati</taxon>
        <taxon>Actinomycetota</taxon>
        <taxon>Actinomycetes</taxon>
        <taxon>Micromonosporales</taxon>
        <taxon>Micromonosporaceae</taxon>
        <taxon>Asanoa</taxon>
    </lineage>
</organism>
<dbReference type="Proteomes" id="UP000604117">
    <property type="component" value="Unassembled WGS sequence"/>
</dbReference>
<evidence type="ECO:0000256" key="1">
    <source>
        <dbReference type="SAM" id="MobiDB-lite"/>
    </source>
</evidence>
<gene>
    <name evidence="2" type="ORF">Asi02nite_73420</name>
</gene>
<evidence type="ECO:0000313" key="3">
    <source>
        <dbReference type="Proteomes" id="UP000604117"/>
    </source>
</evidence>
<reference evidence="2 3" key="1">
    <citation type="submission" date="2021-01" db="EMBL/GenBank/DDBJ databases">
        <title>Whole genome shotgun sequence of Asanoa siamensis NBRC 107932.</title>
        <authorList>
            <person name="Komaki H."/>
            <person name="Tamura T."/>
        </authorList>
    </citation>
    <scope>NUCLEOTIDE SEQUENCE [LARGE SCALE GENOMIC DNA]</scope>
    <source>
        <strain evidence="2 3">NBRC 107932</strain>
    </source>
</reference>